<evidence type="ECO:0000313" key="2">
    <source>
        <dbReference type="EMBL" id="TBN48167.1"/>
    </source>
</evidence>
<gene>
    <name evidence="2" type="ORF">EYF88_13915</name>
    <name evidence="1" type="ORF">SAMN06265378_11118</name>
</gene>
<reference evidence="3" key="2">
    <citation type="submission" date="2017-06" db="EMBL/GenBank/DDBJ databases">
        <authorList>
            <person name="Varghese N."/>
            <person name="Submissions S."/>
        </authorList>
    </citation>
    <scope>NUCLEOTIDE SEQUENCE [LARGE SCALE GENOMIC DNA]</scope>
    <source>
        <strain evidence="3">DSM 26170</strain>
    </source>
</reference>
<dbReference type="Proteomes" id="UP000292859">
    <property type="component" value="Unassembled WGS sequence"/>
</dbReference>
<dbReference type="EMBL" id="FZNM01000011">
    <property type="protein sequence ID" value="SNR59996.1"/>
    <property type="molecule type" value="Genomic_DNA"/>
</dbReference>
<proteinExistence type="predicted"/>
<accession>A0A238XLU8</accession>
<dbReference type="EMBL" id="SIRL01000011">
    <property type="protein sequence ID" value="TBN48167.1"/>
    <property type="molecule type" value="Genomic_DNA"/>
</dbReference>
<name>A0A238XLU8_9RHOB</name>
<reference evidence="1" key="1">
    <citation type="submission" date="2017-06" db="EMBL/GenBank/DDBJ databases">
        <authorList>
            <person name="Kim H.J."/>
            <person name="Triplett B.A."/>
        </authorList>
    </citation>
    <scope>NUCLEOTIDE SEQUENCE [LARGE SCALE GENOMIC DNA]</scope>
    <source>
        <strain evidence="1">DSM 26170</strain>
    </source>
</reference>
<keyword evidence="4" id="KW-1185">Reference proteome</keyword>
<evidence type="ECO:0000313" key="3">
    <source>
        <dbReference type="Proteomes" id="UP000198409"/>
    </source>
</evidence>
<evidence type="ECO:0000313" key="1">
    <source>
        <dbReference type="EMBL" id="SNR59996.1"/>
    </source>
</evidence>
<dbReference type="RefSeq" id="WP_089388795.1">
    <property type="nucleotide sequence ID" value="NZ_FZNM01000011.1"/>
</dbReference>
<dbReference type="OrthoDB" id="9924602at2"/>
<reference evidence="2 4" key="3">
    <citation type="submission" date="2019-02" db="EMBL/GenBank/DDBJ databases">
        <authorList>
            <person name="Zhang G."/>
        </authorList>
    </citation>
    <scope>NUCLEOTIDE SEQUENCE [LARGE SCALE GENOMIC DNA]</scope>
    <source>
        <strain evidence="2 4">CMB17</strain>
    </source>
</reference>
<organism evidence="1 3">
    <name type="scientific">Paracoccus sediminis</name>
    <dbReference type="NCBI Taxonomy" id="1214787"/>
    <lineage>
        <taxon>Bacteria</taxon>
        <taxon>Pseudomonadati</taxon>
        <taxon>Pseudomonadota</taxon>
        <taxon>Alphaproteobacteria</taxon>
        <taxon>Rhodobacterales</taxon>
        <taxon>Paracoccaceae</taxon>
        <taxon>Paracoccus</taxon>
    </lineage>
</organism>
<dbReference type="AlphaFoldDB" id="A0A238XLU8"/>
<dbReference type="Proteomes" id="UP000198409">
    <property type="component" value="Unassembled WGS sequence"/>
</dbReference>
<evidence type="ECO:0000313" key="4">
    <source>
        <dbReference type="Proteomes" id="UP000292859"/>
    </source>
</evidence>
<sequence>MAYTNVEKLDDALAALNGARQAFRPDFCLITKKEGRVDFCFFGYGSREINSATTVTWRAVRTINKALEADPGLKLFEDHKGHWVAVRGFAR</sequence>
<protein>
    <submittedName>
        <fullName evidence="1">Uncharacterized protein</fullName>
    </submittedName>
</protein>